<proteinExistence type="predicted"/>
<organism evidence="2 3">
    <name type="scientific">Streptomyces yanii</name>
    <dbReference type="NCBI Taxonomy" id="78510"/>
    <lineage>
        <taxon>Bacteria</taxon>
        <taxon>Bacillati</taxon>
        <taxon>Actinomycetota</taxon>
        <taxon>Actinomycetes</taxon>
        <taxon>Kitasatosporales</taxon>
        <taxon>Streptomycetaceae</taxon>
        <taxon>Streptomyces</taxon>
    </lineage>
</organism>
<dbReference type="InterPro" id="IPR008928">
    <property type="entry name" value="6-hairpin_glycosidase_sf"/>
</dbReference>
<dbReference type="InterPro" id="IPR011613">
    <property type="entry name" value="GH15-like"/>
</dbReference>
<dbReference type="EMBL" id="JBHMCG010000078">
    <property type="protein sequence ID" value="MFB9574018.1"/>
    <property type="molecule type" value="Genomic_DNA"/>
</dbReference>
<evidence type="ECO:0000259" key="1">
    <source>
        <dbReference type="Pfam" id="PF00723"/>
    </source>
</evidence>
<keyword evidence="2" id="KW-0378">Hydrolase</keyword>
<keyword evidence="3" id="KW-1185">Reference proteome</keyword>
<comment type="caution">
    <text evidence="2">The sequence shown here is derived from an EMBL/GenBank/DDBJ whole genome shotgun (WGS) entry which is preliminary data.</text>
</comment>
<dbReference type="PANTHER" id="PTHR31616:SF10">
    <property type="entry name" value="TREHALASE"/>
    <property type="match status" value="1"/>
</dbReference>
<sequence length="191" mass="21319">MHAGEQEAFALQHVPAGGIPTIWSQGETLRHLDDTVASWRSWCELHQSYRGPGDELVHHSGRVLQALTFQPTGAIVAAPTTSLPEEVGGVRNWDYRYAWVRDASLTLDALWVAACPDEAEAFFRWMAQAAARASGYCHDLQIMFGIRGERDLSERELPHLPGWRGSRPVRVGNTAWQQRQLDVYGELLSAA</sequence>
<dbReference type="PANTHER" id="PTHR31616">
    <property type="entry name" value="TREHALASE"/>
    <property type="match status" value="1"/>
</dbReference>
<dbReference type="GO" id="GO:0016787">
    <property type="term" value="F:hydrolase activity"/>
    <property type="evidence" value="ECO:0007669"/>
    <property type="project" value="UniProtKB-KW"/>
</dbReference>
<dbReference type="RefSeq" id="WP_345515697.1">
    <property type="nucleotide sequence ID" value="NZ_BAAAXD010000033.1"/>
</dbReference>
<evidence type="ECO:0000313" key="3">
    <source>
        <dbReference type="Proteomes" id="UP001589710"/>
    </source>
</evidence>
<gene>
    <name evidence="2" type="ORF">ACFFTL_17335</name>
</gene>
<accession>A0ABV5R845</accession>
<reference evidence="2 3" key="1">
    <citation type="submission" date="2024-09" db="EMBL/GenBank/DDBJ databases">
        <authorList>
            <person name="Sun Q."/>
            <person name="Mori K."/>
        </authorList>
    </citation>
    <scope>NUCLEOTIDE SEQUENCE [LARGE SCALE GENOMIC DNA]</scope>
    <source>
        <strain evidence="2 3">JCM 3331</strain>
    </source>
</reference>
<dbReference type="Pfam" id="PF00723">
    <property type="entry name" value="Glyco_hydro_15"/>
    <property type="match status" value="1"/>
</dbReference>
<dbReference type="Gene3D" id="1.50.10.10">
    <property type="match status" value="1"/>
</dbReference>
<name>A0ABV5R845_9ACTN</name>
<evidence type="ECO:0000313" key="2">
    <source>
        <dbReference type="EMBL" id="MFB9574018.1"/>
    </source>
</evidence>
<dbReference type="Proteomes" id="UP001589710">
    <property type="component" value="Unassembled WGS sequence"/>
</dbReference>
<dbReference type="SUPFAM" id="SSF48208">
    <property type="entry name" value="Six-hairpin glycosidases"/>
    <property type="match status" value="1"/>
</dbReference>
<dbReference type="InterPro" id="IPR012341">
    <property type="entry name" value="6hp_glycosidase-like_sf"/>
</dbReference>
<feature type="domain" description="GH15-like" evidence="1">
    <location>
        <begin position="63"/>
        <end position="190"/>
    </location>
</feature>
<protein>
    <submittedName>
        <fullName evidence="2">Glycoside hydrolase family 15 protein</fullName>
    </submittedName>
</protein>